<keyword evidence="3" id="KW-0808">Transferase</keyword>
<feature type="domain" description="S1 motif" evidence="6">
    <location>
        <begin position="621"/>
        <end position="692"/>
    </location>
</feature>
<dbReference type="Gene3D" id="3.30.1370.10">
    <property type="entry name" value="K Homology domain, type 1"/>
    <property type="match status" value="1"/>
</dbReference>
<dbReference type="InterPro" id="IPR015848">
    <property type="entry name" value="PNPase_PH_RNA-bd_bac/org-type"/>
</dbReference>
<dbReference type="GO" id="GO:0005829">
    <property type="term" value="C:cytosol"/>
    <property type="evidence" value="ECO:0007669"/>
    <property type="project" value="TreeGrafter"/>
</dbReference>
<gene>
    <name evidence="7" type="ORF">BOKJ2_LOCUS13912</name>
</gene>
<proteinExistence type="inferred from homology"/>
<dbReference type="GO" id="GO:0000958">
    <property type="term" value="P:mitochondrial mRNA catabolic process"/>
    <property type="evidence" value="ECO:0007669"/>
    <property type="project" value="TreeGrafter"/>
</dbReference>
<dbReference type="Pfam" id="PF03725">
    <property type="entry name" value="RNase_PH_C"/>
    <property type="match status" value="1"/>
</dbReference>
<dbReference type="PROSITE" id="PS50126">
    <property type="entry name" value="S1"/>
    <property type="match status" value="1"/>
</dbReference>
<dbReference type="EMBL" id="CAJFDH010000006">
    <property type="protein sequence ID" value="CAD5229991.1"/>
    <property type="molecule type" value="Genomic_DNA"/>
</dbReference>
<dbReference type="EMBL" id="CAJFCW020000006">
    <property type="protein sequence ID" value="CAG9127379.1"/>
    <property type="molecule type" value="Genomic_DNA"/>
</dbReference>
<evidence type="ECO:0000256" key="3">
    <source>
        <dbReference type="ARBA" id="ARBA00022679"/>
    </source>
</evidence>
<comment type="similarity">
    <text evidence="1">Belongs to the polyribonucleotide nucleotidyltransferase family.</text>
</comment>
<keyword evidence="8" id="KW-1185">Reference proteome</keyword>
<organism evidence="7 8">
    <name type="scientific">Bursaphelenchus okinawaensis</name>
    <dbReference type="NCBI Taxonomy" id="465554"/>
    <lineage>
        <taxon>Eukaryota</taxon>
        <taxon>Metazoa</taxon>
        <taxon>Ecdysozoa</taxon>
        <taxon>Nematoda</taxon>
        <taxon>Chromadorea</taxon>
        <taxon>Rhabditida</taxon>
        <taxon>Tylenchina</taxon>
        <taxon>Tylenchomorpha</taxon>
        <taxon>Aphelenchoidea</taxon>
        <taxon>Aphelenchoididae</taxon>
        <taxon>Bursaphelenchus</taxon>
    </lineage>
</organism>
<keyword evidence="5" id="KW-0694">RNA-binding</keyword>
<dbReference type="InterPro" id="IPR003029">
    <property type="entry name" value="S1_domain"/>
</dbReference>
<dbReference type="GO" id="GO:0004654">
    <property type="term" value="F:polyribonucleotide nucleotidyltransferase activity"/>
    <property type="evidence" value="ECO:0007669"/>
    <property type="project" value="UniProtKB-EC"/>
</dbReference>
<dbReference type="InterPro" id="IPR001247">
    <property type="entry name" value="ExoRNase_PH_dom1"/>
</dbReference>
<dbReference type="InterPro" id="IPR012162">
    <property type="entry name" value="PNPase"/>
</dbReference>
<evidence type="ECO:0000256" key="4">
    <source>
        <dbReference type="ARBA" id="ARBA00022695"/>
    </source>
</evidence>
<dbReference type="InterPro" id="IPR036612">
    <property type="entry name" value="KH_dom_type_1_sf"/>
</dbReference>
<comment type="caution">
    <text evidence="7">The sequence shown here is derived from an EMBL/GenBank/DDBJ whole genome shotgun (WGS) entry which is preliminary data.</text>
</comment>
<dbReference type="InterPro" id="IPR036345">
    <property type="entry name" value="ExoRNase_PH_dom2_sf"/>
</dbReference>
<dbReference type="AlphaFoldDB" id="A0A811LQP5"/>
<evidence type="ECO:0000259" key="6">
    <source>
        <dbReference type="PROSITE" id="PS50126"/>
    </source>
</evidence>
<keyword evidence="4" id="KW-0548">Nucleotidyltransferase</keyword>
<accession>A0A811LQP5</accession>
<reference evidence="7" key="1">
    <citation type="submission" date="2020-09" db="EMBL/GenBank/DDBJ databases">
        <authorList>
            <person name="Kikuchi T."/>
        </authorList>
    </citation>
    <scope>NUCLEOTIDE SEQUENCE</scope>
    <source>
        <strain evidence="7">SH1</strain>
    </source>
</reference>
<dbReference type="Gene3D" id="3.30.230.70">
    <property type="entry name" value="GHMP Kinase, N-terminal domain"/>
    <property type="match status" value="2"/>
</dbReference>
<dbReference type="Proteomes" id="UP000783686">
    <property type="component" value="Unassembled WGS sequence"/>
</dbReference>
<dbReference type="SUPFAM" id="SSF46915">
    <property type="entry name" value="Polynucleotide phosphorylase/guanosine pentaphosphate synthase (PNPase/GPSI), domain 3"/>
    <property type="match status" value="1"/>
</dbReference>
<dbReference type="NCBIfam" id="NF008805">
    <property type="entry name" value="PRK11824.1"/>
    <property type="match status" value="1"/>
</dbReference>
<dbReference type="SUPFAM" id="SSF54211">
    <property type="entry name" value="Ribosomal protein S5 domain 2-like"/>
    <property type="match status" value="2"/>
</dbReference>
<dbReference type="OrthoDB" id="437922at2759"/>
<dbReference type="Proteomes" id="UP000614601">
    <property type="component" value="Unassembled WGS sequence"/>
</dbReference>
<dbReference type="EC" id="2.7.7.8" evidence="2"/>
<dbReference type="PANTHER" id="PTHR11252:SF0">
    <property type="entry name" value="POLYRIBONUCLEOTIDE NUCLEOTIDYLTRANSFERASE 1, MITOCHONDRIAL"/>
    <property type="match status" value="1"/>
</dbReference>
<dbReference type="GO" id="GO:0000965">
    <property type="term" value="P:mitochondrial RNA 3'-end processing"/>
    <property type="evidence" value="ECO:0007669"/>
    <property type="project" value="TreeGrafter"/>
</dbReference>
<dbReference type="InterPro" id="IPR020568">
    <property type="entry name" value="Ribosomal_Su5_D2-typ_SF"/>
</dbReference>
<evidence type="ECO:0000256" key="2">
    <source>
        <dbReference type="ARBA" id="ARBA00012416"/>
    </source>
</evidence>
<evidence type="ECO:0000256" key="1">
    <source>
        <dbReference type="ARBA" id="ARBA00007404"/>
    </source>
</evidence>
<dbReference type="SUPFAM" id="SSF55666">
    <property type="entry name" value="Ribonuclease PH domain 2-like"/>
    <property type="match status" value="2"/>
</dbReference>
<evidence type="ECO:0000313" key="7">
    <source>
        <dbReference type="EMBL" id="CAD5229991.1"/>
    </source>
</evidence>
<dbReference type="GO" id="GO:0000175">
    <property type="term" value="F:3'-5'-RNA exonuclease activity"/>
    <property type="evidence" value="ECO:0007669"/>
    <property type="project" value="TreeGrafter"/>
</dbReference>
<evidence type="ECO:0000256" key="5">
    <source>
        <dbReference type="ARBA" id="ARBA00022884"/>
    </source>
</evidence>
<dbReference type="SUPFAM" id="SSF50249">
    <property type="entry name" value="Nucleic acid-binding proteins"/>
    <property type="match status" value="1"/>
</dbReference>
<protein>
    <recommendedName>
        <fullName evidence="2">polyribonucleotide nucleotidyltransferase</fullName>
        <ecNumber evidence="2">2.7.7.8</ecNumber>
    </recommendedName>
</protein>
<dbReference type="Gene3D" id="2.40.50.140">
    <property type="entry name" value="Nucleic acid-binding proteins"/>
    <property type="match status" value="1"/>
</dbReference>
<dbReference type="Pfam" id="PF01138">
    <property type="entry name" value="RNase_PH"/>
    <property type="match status" value="2"/>
</dbReference>
<sequence length="696" mass="76268">MVFNTGHMARFASGACTVTYGDTTVLSTAVSKLESAAPSSLTSGKMFSVDFLQSASAVGRIPMNYLRRELQQSDDDILISRVIDRSLRPVYPDAFKGTTKVVCKPLSATRGADMAVLGINSASCALALSDVPVEETVGAARIALFGNEVILNPPYPELQNSRMNLLLAGTRSKKVLMIEMDGKQIDLDTFMETINAGFTDIDKIVDAIEQLQKSCGKPKSEETQLMTKVEQQMAKDILDMATDRIEYILTDSSHLKDSRDKAISTFQKELVTQYMAQKPDVPEYVVNSIFSLVVKGVLRKLTRNTGIRADGRAVDEFRRIQIETDLYPRLHGSAMFQRGQSQVMGTVTFDSPLRFPTRCHSPTPGCATKEFAVNQIADHAGRFNRRSLGHGTLAEKALKHVVPDDFPYCIRVDCQVLESNGSTSMASACAGSLAMYDAGVPLKNAVGGVAIGLFSDNGELMKEDGDQEPVILTDLMGMEDYAGDMDFKIGGTKDGFTTIQLDVSIPGLTLDIVKESLIRGRQGLGHVLEKMNEVGPEPRPEFKSCVPILEQMTLPSYKKSALFRNACFNAKLVEAETGVQVQSEDENKVLLMAPSKEDADKAKELIKKLTDVSVEVDPPFGETQKCEIIEVMDRGVLVKLRAYREPIFIPIKSITAKNVKHTSALDLKVGQKLSLQFLGRNPDTGQIRLVNRLAVA</sequence>
<dbReference type="InterPro" id="IPR015847">
    <property type="entry name" value="ExoRNase_PH_dom2"/>
</dbReference>
<dbReference type="InterPro" id="IPR027408">
    <property type="entry name" value="PNPase/RNase_PH_dom_sf"/>
</dbReference>
<dbReference type="InterPro" id="IPR012340">
    <property type="entry name" value="NA-bd_OB-fold"/>
</dbReference>
<dbReference type="PANTHER" id="PTHR11252">
    <property type="entry name" value="POLYRIBONUCLEOTIDE NUCLEOTIDYLTRANSFERASE"/>
    <property type="match status" value="1"/>
</dbReference>
<dbReference type="Pfam" id="PF03726">
    <property type="entry name" value="PNPase"/>
    <property type="match status" value="1"/>
</dbReference>
<dbReference type="GO" id="GO:0003723">
    <property type="term" value="F:RNA binding"/>
    <property type="evidence" value="ECO:0007669"/>
    <property type="project" value="UniProtKB-KW"/>
</dbReference>
<name>A0A811LQP5_9BILA</name>
<dbReference type="InterPro" id="IPR036456">
    <property type="entry name" value="PNPase_PH_RNA-bd_sf"/>
</dbReference>
<dbReference type="GO" id="GO:0005739">
    <property type="term" value="C:mitochondrion"/>
    <property type="evidence" value="ECO:0007669"/>
    <property type="project" value="TreeGrafter"/>
</dbReference>
<evidence type="ECO:0000313" key="8">
    <source>
        <dbReference type="Proteomes" id="UP000614601"/>
    </source>
</evidence>